<keyword evidence="2" id="KW-1185">Reference proteome</keyword>
<protein>
    <submittedName>
        <fullName evidence="1">Uncharacterized protein</fullName>
    </submittedName>
</protein>
<dbReference type="Proteomes" id="UP000031258">
    <property type="component" value="Unassembled WGS sequence"/>
</dbReference>
<name>A0A0C1QGJ3_9RICK</name>
<gene>
    <name evidence="1" type="ORF">NF27_GJ00040</name>
</gene>
<dbReference type="RefSeq" id="WP_039457922.1">
    <property type="nucleotide sequence ID" value="NZ_JSWE01000157.1"/>
</dbReference>
<sequence>MSSLLLQGTGLEINGIIGATDYIEFKVDEDHQRFSEVSANTRISINENAQFNSKYLAAHLNKTRDDIEFKGAALNITEALDLSGKNIAIYNELNLNNAIFNVLKVGINGSLKVTGNFIMTADEVSSNPGSNIEFSDITSKESSIYFKIADKLKIEGGFKVARVPEQTHITVRANEVSLKQNVELNGQKLIEVRQRFEHQSVKGRGNLTLIVHDNQRYNFLSSKFDLQGNKVALIDGYINEDEEITLYEDKNINFINDVDSKLDNIIYIGERFKNSKSLEINGNLTVLTDLGFENYGHINVVEEASLQVEWFLNQVLWLNKYKDVYYHNWYHFTPGTYIESTKAVVRNAAYEEPEFPGSGSFKARDTTITAVDSIKINKGAVFETSNNMILVANNKIEIANHFYRNGHGFPGGTYLGNTNIDSKVVNKIRAEKTYNGVVLEFDARKDIPAGI</sequence>
<proteinExistence type="predicted"/>
<accession>A0A0C1QGJ3</accession>
<evidence type="ECO:0000313" key="1">
    <source>
        <dbReference type="EMBL" id="KIE04694.1"/>
    </source>
</evidence>
<dbReference type="STRING" id="86105.NF27_GJ00040"/>
<reference evidence="1 2" key="1">
    <citation type="submission" date="2014-11" db="EMBL/GenBank/DDBJ databases">
        <title>A Rickettsiales Symbiont of Amoebae With Ancient Features.</title>
        <authorList>
            <person name="Schulz F."/>
            <person name="Martijn J."/>
            <person name="Wascher F."/>
            <person name="Kostanjsek R."/>
            <person name="Ettema T.J."/>
            <person name="Horn M."/>
        </authorList>
    </citation>
    <scope>NUCLEOTIDE SEQUENCE [LARGE SCALE GENOMIC DNA]</scope>
    <source>
        <strain evidence="1 2">UWC36</strain>
    </source>
</reference>
<dbReference type="EMBL" id="JSWE01000157">
    <property type="protein sequence ID" value="KIE04694.1"/>
    <property type="molecule type" value="Genomic_DNA"/>
</dbReference>
<evidence type="ECO:0000313" key="2">
    <source>
        <dbReference type="Proteomes" id="UP000031258"/>
    </source>
</evidence>
<dbReference type="AlphaFoldDB" id="A0A0C1QGJ3"/>
<organism evidence="1 2">
    <name type="scientific">Candidatus Jidaibacter acanthamoebae</name>
    <dbReference type="NCBI Taxonomy" id="86105"/>
    <lineage>
        <taxon>Bacteria</taxon>
        <taxon>Pseudomonadati</taxon>
        <taxon>Pseudomonadota</taxon>
        <taxon>Alphaproteobacteria</taxon>
        <taxon>Rickettsiales</taxon>
        <taxon>Candidatus Midichloriaceae</taxon>
        <taxon>Candidatus Jidaibacter</taxon>
    </lineage>
</organism>
<comment type="caution">
    <text evidence="1">The sequence shown here is derived from an EMBL/GenBank/DDBJ whole genome shotgun (WGS) entry which is preliminary data.</text>
</comment>